<organism evidence="3">
    <name type="scientific">hydrothermal vent metagenome</name>
    <dbReference type="NCBI Taxonomy" id="652676"/>
    <lineage>
        <taxon>unclassified sequences</taxon>
        <taxon>metagenomes</taxon>
        <taxon>ecological metagenomes</taxon>
    </lineage>
</organism>
<dbReference type="InterPro" id="IPR005240">
    <property type="entry name" value="DUF389"/>
</dbReference>
<feature type="transmembrane region" description="Helical" evidence="1">
    <location>
        <begin position="498"/>
        <end position="518"/>
    </location>
</feature>
<dbReference type="Pfam" id="PF00582">
    <property type="entry name" value="Usp"/>
    <property type="match status" value="1"/>
</dbReference>
<dbReference type="AlphaFoldDB" id="A0A3B0V550"/>
<feature type="transmembrane region" description="Helical" evidence="1">
    <location>
        <begin position="456"/>
        <end position="477"/>
    </location>
</feature>
<dbReference type="InterPro" id="IPR006016">
    <property type="entry name" value="UspA"/>
</dbReference>
<evidence type="ECO:0000256" key="1">
    <source>
        <dbReference type="SAM" id="Phobius"/>
    </source>
</evidence>
<dbReference type="CDD" id="cd00293">
    <property type="entry name" value="USP-like"/>
    <property type="match status" value="1"/>
</dbReference>
<feature type="transmembrane region" description="Helical" evidence="1">
    <location>
        <begin position="397"/>
        <end position="416"/>
    </location>
</feature>
<dbReference type="SUPFAM" id="SSF52402">
    <property type="entry name" value="Adenine nucleotide alpha hydrolases-like"/>
    <property type="match status" value="1"/>
</dbReference>
<dbReference type="InterPro" id="IPR006015">
    <property type="entry name" value="Universal_stress_UspA"/>
</dbReference>
<dbReference type="PANTHER" id="PTHR20992">
    <property type="entry name" value="AT15442P-RELATED"/>
    <property type="match status" value="1"/>
</dbReference>
<dbReference type="Pfam" id="PF08239">
    <property type="entry name" value="SH3_3"/>
    <property type="match status" value="1"/>
</dbReference>
<dbReference type="InterPro" id="IPR003646">
    <property type="entry name" value="SH3-like_bac-type"/>
</dbReference>
<accession>A0A3B0V550</accession>
<evidence type="ECO:0000259" key="2">
    <source>
        <dbReference type="PROSITE" id="PS51781"/>
    </source>
</evidence>
<evidence type="ECO:0000313" key="3">
    <source>
        <dbReference type="EMBL" id="VAW31999.1"/>
    </source>
</evidence>
<proteinExistence type="predicted"/>
<keyword evidence="1" id="KW-0812">Transmembrane</keyword>
<dbReference type="Pfam" id="PF04087">
    <property type="entry name" value="DUF389"/>
    <property type="match status" value="1"/>
</dbReference>
<dbReference type="PRINTS" id="PR01438">
    <property type="entry name" value="UNVRSLSTRESS"/>
</dbReference>
<dbReference type="PANTHER" id="PTHR20992:SF9">
    <property type="entry name" value="AT15442P-RELATED"/>
    <property type="match status" value="1"/>
</dbReference>
<feature type="transmembrane region" description="Helical" evidence="1">
    <location>
        <begin position="423"/>
        <end position="444"/>
    </location>
</feature>
<gene>
    <name evidence="3" type="ORF">MNBD_CHLOROFLEXI01-2770</name>
</gene>
<dbReference type="Gene3D" id="3.40.50.12370">
    <property type="match status" value="1"/>
</dbReference>
<reference evidence="3" key="1">
    <citation type="submission" date="2018-06" db="EMBL/GenBank/DDBJ databases">
        <authorList>
            <person name="Zhirakovskaya E."/>
        </authorList>
    </citation>
    <scope>NUCLEOTIDE SEQUENCE</scope>
</reference>
<dbReference type="PROSITE" id="PS51781">
    <property type="entry name" value="SH3B"/>
    <property type="match status" value="1"/>
</dbReference>
<feature type="domain" description="SH3b" evidence="2">
    <location>
        <begin position="679"/>
        <end position="746"/>
    </location>
</feature>
<keyword evidence="1" id="KW-1133">Transmembrane helix</keyword>
<feature type="transmembrane region" description="Helical" evidence="1">
    <location>
        <begin position="328"/>
        <end position="350"/>
    </location>
</feature>
<dbReference type="SMART" id="SM00287">
    <property type="entry name" value="SH3b"/>
    <property type="match status" value="1"/>
</dbReference>
<name>A0A3B0V550_9ZZZZ</name>
<feature type="transmembrane region" description="Helical" evidence="1">
    <location>
        <begin position="362"/>
        <end position="382"/>
    </location>
</feature>
<dbReference type="Gene3D" id="2.30.30.40">
    <property type="entry name" value="SH3 Domains"/>
    <property type="match status" value="1"/>
</dbReference>
<dbReference type="EMBL" id="UOEU01000310">
    <property type="protein sequence ID" value="VAW31999.1"/>
    <property type="molecule type" value="Genomic_DNA"/>
</dbReference>
<feature type="transmembrane region" description="Helical" evidence="1">
    <location>
        <begin position="303"/>
        <end position="322"/>
    </location>
</feature>
<protein>
    <recommendedName>
        <fullName evidence="2">SH3b domain-containing protein</fullName>
    </recommendedName>
</protein>
<keyword evidence="1" id="KW-0472">Membrane</keyword>
<sequence length="746" mass="79546">MQIIDGRLPDEKLWRALVILSPEEALGRAWQLALALAHANKGQLIVSIYIPDFNPAAQKAAQALAERIEQQLADDADNVSVLIITTVNFEKALAKFVDEAAIDLLVAHLDGPIAYKLNRISCAVAAVRGDTTPTMQLEHIIIPTSGGPNTAHALTFLLPLTNKVKVTAVYIAPEHLKNEQALGHTRLRQLMQFVDAGEHIETKVATASSVIRGITDLAQGDCDLVMIGASQESSIDKLLFGDIPAAVVRQSHKPVVIVRQPRSRLGSRLNNLSWRLRQYLPRMNLKDRTNAYTRIRRSARPDLDFYILISLATVIAALGLIINSPAVVIGAMLVAPLMSPIVGTGLALVLGDTRFIRLSIGAVLRGVLLAILVSAAAGLLSINQEATPELLARTQPTLIDLAIALFSGLAGAYALCRSDAAGALPGVAIAAALVPPLATVGISLTTGRFDQAAGAMLLFTANFVSISSATALMFLILGFRPTVAQKSRRTVQARSVRAAIISLAIVAALIFGFTYELAQEQARLTHINAVVEEKLAEITDATLDEPPTATFDGEFLTLDVTARSTKPIPHYLVQDLQTAIGSTLSGEGILDKVALRLTVIEVTELDPEIPPTPTATPLPTRIFTPGPTPTLTNTPTWTPSPQPTNTVTFTPTVLPTETAVNTATPTLTPTATETPTATPQTAVVSYPFGINLRATPSLTAEIIAVVLGETVVILLDGVETADGFDWQQVMVDGQTGWLSAAFLQNR</sequence>